<dbReference type="EMBL" id="NDXW01000001">
    <property type="protein sequence ID" value="RDH44776.1"/>
    <property type="molecule type" value="Genomic_DNA"/>
</dbReference>
<dbReference type="Proteomes" id="UP000257039">
    <property type="component" value="Unassembled WGS sequence"/>
</dbReference>
<proteinExistence type="predicted"/>
<evidence type="ECO:0000313" key="1">
    <source>
        <dbReference type="EMBL" id="RDH44776.1"/>
    </source>
</evidence>
<gene>
    <name evidence="1" type="ORF">B9G39_15790</name>
</gene>
<protein>
    <submittedName>
        <fullName evidence="1">Uncharacterized protein</fullName>
    </submittedName>
</protein>
<name>A0A4P9VPC0_9GAMM</name>
<keyword evidence="2" id="KW-1185">Reference proteome</keyword>
<sequence length="63" mass="7082">MWLSFGLVFITVALLFSGSYMLLTLPQWTLVIPVGLLGLWGCSKQSLQKANHQTNFRNVEGKK</sequence>
<organism evidence="1 2">
    <name type="scientific">Zooshikella ganghwensis</name>
    <dbReference type="NCBI Taxonomy" id="202772"/>
    <lineage>
        <taxon>Bacteria</taxon>
        <taxon>Pseudomonadati</taxon>
        <taxon>Pseudomonadota</taxon>
        <taxon>Gammaproteobacteria</taxon>
        <taxon>Oceanospirillales</taxon>
        <taxon>Zooshikellaceae</taxon>
        <taxon>Zooshikella</taxon>
    </lineage>
</organism>
<dbReference type="AlphaFoldDB" id="A0A4P9VPC0"/>
<evidence type="ECO:0000313" key="2">
    <source>
        <dbReference type="Proteomes" id="UP000257039"/>
    </source>
</evidence>
<reference evidence="1 2" key="1">
    <citation type="submission" date="2017-04" db="EMBL/GenBank/DDBJ databases">
        <title>Draft genome sequence of Zooshikella ganghwensis VG4 isolated from Red Sea sediments.</title>
        <authorList>
            <person name="Rehman Z."/>
            <person name="Alam I."/>
            <person name="Kamau A."/>
            <person name="Bajic V."/>
            <person name="Leiknes T."/>
        </authorList>
    </citation>
    <scope>NUCLEOTIDE SEQUENCE [LARGE SCALE GENOMIC DNA]</scope>
    <source>
        <strain evidence="1 2">VG4</strain>
    </source>
</reference>
<accession>A0A4P9VPC0</accession>
<comment type="caution">
    <text evidence="1">The sequence shown here is derived from an EMBL/GenBank/DDBJ whole genome shotgun (WGS) entry which is preliminary data.</text>
</comment>